<dbReference type="EMBL" id="CP009387">
    <property type="protein sequence ID" value="AIN97282.1"/>
    <property type="molecule type" value="Genomic_DNA"/>
</dbReference>
<dbReference type="Proteomes" id="UP000063063">
    <property type="component" value="Chromosome 18"/>
</dbReference>
<dbReference type="eggNOG" id="KOG4115">
    <property type="taxonomic scope" value="Eukaryota"/>
</dbReference>
<keyword evidence="4 10" id="KW-0963">Cytoplasm</keyword>
<dbReference type="Gene3D" id="3.30.450.30">
    <property type="entry name" value="Dynein light chain 2a, cytoplasmic"/>
    <property type="match status" value="1"/>
</dbReference>
<dbReference type="GO" id="GO:0005737">
    <property type="term" value="C:cytoplasm"/>
    <property type="evidence" value="ECO:0007669"/>
    <property type="project" value="UniProtKB-UniRule"/>
</dbReference>
<dbReference type="VEuPathDB" id="TriTrypDB:LPMP_181010"/>
<evidence type="ECO:0000256" key="1">
    <source>
        <dbReference type="ARBA" id="ARBA00004245"/>
    </source>
</evidence>
<evidence type="ECO:0000256" key="3">
    <source>
        <dbReference type="ARBA" id="ARBA00022448"/>
    </source>
</evidence>
<evidence type="ECO:0000256" key="4">
    <source>
        <dbReference type="ARBA" id="ARBA00022490"/>
    </source>
</evidence>
<keyword evidence="6 10" id="KW-0243">Dynein</keyword>
<dbReference type="Pfam" id="PF03259">
    <property type="entry name" value="Robl_LC7"/>
    <property type="match status" value="1"/>
</dbReference>
<keyword evidence="3 10" id="KW-0813">Transport</keyword>
<evidence type="ECO:0000256" key="2">
    <source>
        <dbReference type="ARBA" id="ARBA00007191"/>
    </source>
</evidence>
<comment type="subcellular location">
    <subcellularLocation>
        <location evidence="1 10">Cytoplasm</location>
        <location evidence="1 10">Cytoskeleton</location>
    </subcellularLocation>
</comment>
<evidence type="ECO:0000256" key="5">
    <source>
        <dbReference type="ARBA" id="ARBA00022701"/>
    </source>
</evidence>
<evidence type="ECO:0000256" key="8">
    <source>
        <dbReference type="ARBA" id="ARBA00023212"/>
    </source>
</evidence>
<reference evidence="12 13" key="1">
    <citation type="journal article" date="2015" name="Sci. Rep.">
        <title>The genome of Leishmania panamensis: insights into genomics of the L. (Viannia) subgenus.</title>
        <authorList>
            <person name="Llanes A."/>
            <person name="Restrepo C.M."/>
            <person name="Vecchio G.D."/>
            <person name="Anguizola F.J."/>
            <person name="Lleonart R."/>
        </authorList>
    </citation>
    <scope>NUCLEOTIDE SEQUENCE [LARGE SCALE GENOMIC DNA]</scope>
    <source>
        <strain evidence="12 13">MHOM/PA/94/PSC-1</strain>
    </source>
</reference>
<evidence type="ECO:0000313" key="13">
    <source>
        <dbReference type="Proteomes" id="UP000063063"/>
    </source>
</evidence>
<organism evidence="12 13">
    <name type="scientific">Leishmania panamensis</name>
    <dbReference type="NCBI Taxonomy" id="5679"/>
    <lineage>
        <taxon>Eukaryota</taxon>
        <taxon>Discoba</taxon>
        <taxon>Euglenozoa</taxon>
        <taxon>Kinetoplastea</taxon>
        <taxon>Metakinetoplastina</taxon>
        <taxon>Trypanosomatida</taxon>
        <taxon>Trypanosomatidae</taxon>
        <taxon>Leishmaniinae</taxon>
        <taxon>Leishmania</taxon>
        <taxon>Leishmania guyanensis species complex</taxon>
    </lineage>
</organism>
<dbReference type="OrthoDB" id="9985637at2759"/>
<evidence type="ECO:0000256" key="7">
    <source>
        <dbReference type="ARBA" id="ARBA00023175"/>
    </source>
</evidence>
<dbReference type="SMART" id="SM00960">
    <property type="entry name" value="Robl_LC7"/>
    <property type="match status" value="1"/>
</dbReference>
<keyword evidence="5 10" id="KW-0493">Microtubule</keyword>
<protein>
    <recommendedName>
        <fullName evidence="10">Dynein light chain roadblock</fullName>
    </recommendedName>
</protein>
<dbReference type="PANTHER" id="PTHR10779">
    <property type="entry name" value="DYNEIN LIGHT CHAIN ROADBLOCK"/>
    <property type="match status" value="1"/>
</dbReference>
<dbReference type="PIRSF" id="PIRSF009998">
    <property type="entry name" value="DLC7"/>
    <property type="match status" value="1"/>
</dbReference>
<accession>A0A088RML7</accession>
<dbReference type="FunFam" id="3.30.450.30:FF:000009">
    <property type="entry name" value="Dynein light chain roadblock"/>
    <property type="match status" value="1"/>
</dbReference>
<keyword evidence="13" id="KW-1185">Reference proteome</keyword>
<evidence type="ECO:0000313" key="12">
    <source>
        <dbReference type="EMBL" id="AIN97282.1"/>
    </source>
</evidence>
<keyword evidence="8 10" id="KW-0206">Cytoskeleton</keyword>
<dbReference type="GO" id="GO:0005874">
    <property type="term" value="C:microtubule"/>
    <property type="evidence" value="ECO:0007669"/>
    <property type="project" value="UniProtKB-UniRule"/>
</dbReference>
<evidence type="ECO:0000259" key="11">
    <source>
        <dbReference type="SMART" id="SM00960"/>
    </source>
</evidence>
<dbReference type="SUPFAM" id="SSF103196">
    <property type="entry name" value="Roadblock/LC7 domain"/>
    <property type="match status" value="1"/>
</dbReference>
<proteinExistence type="inferred from homology"/>
<dbReference type="GO" id="GO:0005868">
    <property type="term" value="C:cytoplasmic dynein complex"/>
    <property type="evidence" value="ECO:0007669"/>
    <property type="project" value="UniProtKB-UniRule"/>
</dbReference>
<comment type="function">
    <text evidence="9">Acts as one of several non-catalytic accessory components of the cytoplasmic dynein 1 complex that are thought to be involved in linking dynein to cargos and to adapter proteins that regulate dynein function. Cytoplasmic dynein 1 acts as a motor for the intracellular retrograde motility of vesicles and organelles along microtubules.</text>
</comment>
<name>A0A088RML7_LEIPA</name>
<feature type="domain" description="Roadblock/LAMTOR2" evidence="11">
    <location>
        <begin position="10"/>
        <end position="101"/>
    </location>
</feature>
<dbReference type="VEuPathDB" id="TriTrypDB:LPAL13_180013000"/>
<gene>
    <name evidence="12" type="ORF">LPMP_181010</name>
</gene>
<dbReference type="KEGG" id="lpan:LPMP_181010"/>
<dbReference type="GO" id="GO:0045505">
    <property type="term" value="F:dynein intermediate chain binding"/>
    <property type="evidence" value="ECO:0007669"/>
    <property type="project" value="UniProtKB-UniRule"/>
</dbReference>
<dbReference type="RefSeq" id="XP_010697935.1">
    <property type="nucleotide sequence ID" value="XM_010699633.1"/>
</dbReference>
<dbReference type="InterPro" id="IPR016561">
    <property type="entry name" value="DYNLRB1/2"/>
</dbReference>
<dbReference type="InterPro" id="IPR004942">
    <property type="entry name" value="Roadblock/LAMTOR2_dom"/>
</dbReference>
<keyword evidence="7 10" id="KW-0505">Motor protein</keyword>
<comment type="similarity">
    <text evidence="2 10">Belongs to the GAMAD family.</text>
</comment>
<sequence>MAATGSGADIEELVKRITSHRGVRGFLIINNEGIAIRHSFTEASRELAVQYAALFQPLAISAKTVLQEIDNNNELQVVRLRTKKDEIILAPDSKYMLVIIQDAEMDKVEAKK</sequence>
<evidence type="ECO:0000256" key="10">
    <source>
        <dbReference type="PIRNR" id="PIRNR009998"/>
    </source>
</evidence>
<dbReference type="GO" id="GO:0007018">
    <property type="term" value="P:microtubule-based movement"/>
    <property type="evidence" value="ECO:0007669"/>
    <property type="project" value="UniProtKB-UniRule"/>
</dbReference>
<evidence type="ECO:0000256" key="6">
    <source>
        <dbReference type="ARBA" id="ARBA00023017"/>
    </source>
</evidence>
<dbReference type="GeneID" id="22573991"/>
<evidence type="ECO:0000256" key="9">
    <source>
        <dbReference type="ARBA" id="ARBA00025362"/>
    </source>
</evidence>
<dbReference type="AlphaFoldDB" id="A0A088RML7"/>